<keyword evidence="4" id="KW-1185">Reference proteome</keyword>
<keyword evidence="2" id="KW-0732">Signal</keyword>
<evidence type="ECO:0000256" key="2">
    <source>
        <dbReference type="SAM" id="SignalP"/>
    </source>
</evidence>
<accession>A0A2P4X7J9</accession>
<feature type="compositionally biased region" description="Acidic residues" evidence="1">
    <location>
        <begin position="67"/>
        <end position="76"/>
    </location>
</feature>
<sequence length="160" mass="17740">MWDLVKLEAILVLVSYASEEDDSDENPLNTELLTDNEDALNIASDGENADEYGAMDSGDDAAKDDLEAGCDNDDEHTDSQYGFGGENEVIAGKLKNDVSRDMSTSGGEDAEEPDIYDYMMTPYEPHVAICSNEYCRGMLSLRVDDAYKRCRNKRCLNTHS</sequence>
<dbReference type="OrthoDB" id="128846at2759"/>
<organism evidence="3 4">
    <name type="scientific">Phytophthora palmivora</name>
    <dbReference type="NCBI Taxonomy" id="4796"/>
    <lineage>
        <taxon>Eukaryota</taxon>
        <taxon>Sar</taxon>
        <taxon>Stramenopiles</taxon>
        <taxon>Oomycota</taxon>
        <taxon>Peronosporomycetes</taxon>
        <taxon>Peronosporales</taxon>
        <taxon>Peronosporaceae</taxon>
        <taxon>Phytophthora</taxon>
    </lineage>
</organism>
<reference evidence="3 4" key="1">
    <citation type="journal article" date="2017" name="Genome Biol. Evol.">
        <title>Phytophthora megakarya and P. palmivora, closely related causal agents of cacao black pod rot, underwent increases in genome sizes and gene numbers by different mechanisms.</title>
        <authorList>
            <person name="Ali S.S."/>
            <person name="Shao J."/>
            <person name="Lary D.J."/>
            <person name="Kronmiller B."/>
            <person name="Shen D."/>
            <person name="Strem M.D."/>
            <person name="Amoako-Attah I."/>
            <person name="Akrofi A.Y."/>
            <person name="Begoude B.A."/>
            <person name="Ten Hoopen G.M."/>
            <person name="Coulibaly K."/>
            <person name="Kebe B.I."/>
            <person name="Melnick R.L."/>
            <person name="Guiltinan M.J."/>
            <person name="Tyler B.M."/>
            <person name="Meinhardt L.W."/>
            <person name="Bailey B.A."/>
        </authorList>
    </citation>
    <scope>NUCLEOTIDE SEQUENCE [LARGE SCALE GENOMIC DNA]</scope>
    <source>
        <strain evidence="4">sbr112.9</strain>
    </source>
</reference>
<evidence type="ECO:0000313" key="4">
    <source>
        <dbReference type="Proteomes" id="UP000237271"/>
    </source>
</evidence>
<dbReference type="AlphaFoldDB" id="A0A2P4X7J9"/>
<evidence type="ECO:0000256" key="1">
    <source>
        <dbReference type="SAM" id="MobiDB-lite"/>
    </source>
</evidence>
<evidence type="ECO:0000313" key="3">
    <source>
        <dbReference type="EMBL" id="POM61530.1"/>
    </source>
</evidence>
<gene>
    <name evidence="3" type="ORF">PHPALM_29437</name>
</gene>
<protein>
    <submittedName>
        <fullName evidence="3">Uncharacterized protein</fullName>
    </submittedName>
</protein>
<feature type="chain" id="PRO_5015105022" evidence="2">
    <location>
        <begin position="20"/>
        <end position="160"/>
    </location>
</feature>
<dbReference type="EMBL" id="NCKW01015934">
    <property type="protein sequence ID" value="POM61530.1"/>
    <property type="molecule type" value="Genomic_DNA"/>
</dbReference>
<proteinExistence type="predicted"/>
<dbReference type="Proteomes" id="UP000237271">
    <property type="component" value="Unassembled WGS sequence"/>
</dbReference>
<feature type="signal peptide" evidence="2">
    <location>
        <begin position="1"/>
        <end position="19"/>
    </location>
</feature>
<comment type="caution">
    <text evidence="3">The sequence shown here is derived from an EMBL/GenBank/DDBJ whole genome shotgun (WGS) entry which is preliminary data.</text>
</comment>
<feature type="region of interest" description="Disordered" evidence="1">
    <location>
        <begin position="45"/>
        <end position="84"/>
    </location>
</feature>
<name>A0A2P4X7J9_9STRA</name>